<feature type="transmembrane region" description="Helical" evidence="15">
    <location>
        <begin position="390"/>
        <end position="410"/>
    </location>
</feature>
<proteinExistence type="predicted"/>
<evidence type="ECO:0000256" key="8">
    <source>
        <dbReference type="ARBA" id="ARBA00022741"/>
    </source>
</evidence>
<keyword evidence="9 17" id="KW-0418">Kinase</keyword>
<reference evidence="17 18" key="1">
    <citation type="submission" date="2017-08" db="EMBL/GenBank/DDBJ databases">
        <authorList>
            <person name="de Groot N.N."/>
        </authorList>
    </citation>
    <scope>NUCLEOTIDE SEQUENCE [LARGE SCALE GENOMIC DNA]</scope>
    <source>
        <strain evidence="17 18">NBT06-6</strain>
    </source>
</reference>
<dbReference type="PANTHER" id="PTHR45569:SF1">
    <property type="entry name" value="SENSOR PROTEIN KDPD"/>
    <property type="match status" value="1"/>
</dbReference>
<dbReference type="InterPro" id="IPR003594">
    <property type="entry name" value="HATPase_dom"/>
</dbReference>
<dbReference type="InterPro" id="IPR027417">
    <property type="entry name" value="P-loop_NTPase"/>
</dbReference>
<dbReference type="PRINTS" id="PR00344">
    <property type="entry name" value="BCTRLSENSOR"/>
</dbReference>
<dbReference type="Gene3D" id="1.10.287.130">
    <property type="match status" value="1"/>
</dbReference>
<dbReference type="InterPro" id="IPR004358">
    <property type="entry name" value="Sig_transdc_His_kin-like_C"/>
</dbReference>
<evidence type="ECO:0000256" key="11">
    <source>
        <dbReference type="ARBA" id="ARBA00022989"/>
    </source>
</evidence>
<keyword evidence="7 15" id="KW-0812">Transmembrane</keyword>
<dbReference type="Gene3D" id="3.30.565.10">
    <property type="entry name" value="Histidine kinase-like ATPase, C-terminal domain"/>
    <property type="match status" value="1"/>
</dbReference>
<dbReference type="InterPro" id="IPR003852">
    <property type="entry name" value="Sig_transdc_His_kinase_KdpD_N"/>
</dbReference>
<dbReference type="InterPro" id="IPR006016">
    <property type="entry name" value="UspA"/>
</dbReference>
<dbReference type="InterPro" id="IPR036097">
    <property type="entry name" value="HisK_dim/P_sf"/>
</dbReference>
<dbReference type="InterPro" id="IPR014729">
    <property type="entry name" value="Rossmann-like_a/b/a_fold"/>
</dbReference>
<evidence type="ECO:0000313" key="18">
    <source>
        <dbReference type="Proteomes" id="UP000215771"/>
    </source>
</evidence>
<dbReference type="PANTHER" id="PTHR45569">
    <property type="entry name" value="SENSOR PROTEIN KDPD"/>
    <property type="match status" value="1"/>
</dbReference>
<dbReference type="GO" id="GO:0005524">
    <property type="term" value="F:ATP binding"/>
    <property type="evidence" value="ECO:0007669"/>
    <property type="project" value="UniProtKB-KW"/>
</dbReference>
<dbReference type="SUPFAM" id="SSF52402">
    <property type="entry name" value="Adenine nucleotide alpha hydrolases-like"/>
    <property type="match status" value="1"/>
</dbReference>
<dbReference type="GO" id="GO:0005737">
    <property type="term" value="C:cytoplasm"/>
    <property type="evidence" value="ECO:0007669"/>
    <property type="project" value="UniProtKB-ARBA"/>
</dbReference>
<comment type="catalytic activity">
    <reaction evidence="1">
        <text>ATP + protein L-histidine = ADP + protein N-phospho-L-histidine.</text>
        <dbReference type="EC" id="2.7.13.3"/>
    </reaction>
</comment>
<dbReference type="InterPro" id="IPR025201">
    <property type="entry name" value="KdpD_TM"/>
</dbReference>
<evidence type="ECO:0000256" key="12">
    <source>
        <dbReference type="ARBA" id="ARBA00023012"/>
    </source>
</evidence>
<dbReference type="EC" id="2.7.13.3" evidence="4"/>
<dbReference type="CDD" id="cd00075">
    <property type="entry name" value="HATPase"/>
    <property type="match status" value="1"/>
</dbReference>
<dbReference type="Pfam" id="PF13493">
    <property type="entry name" value="DUF4118"/>
    <property type="match status" value="1"/>
</dbReference>
<evidence type="ECO:0000256" key="2">
    <source>
        <dbReference type="ARBA" id="ARBA00004141"/>
    </source>
</evidence>
<evidence type="ECO:0000256" key="9">
    <source>
        <dbReference type="ARBA" id="ARBA00022777"/>
    </source>
</evidence>
<dbReference type="InterPro" id="IPR036890">
    <property type="entry name" value="HATPase_C_sf"/>
</dbReference>
<comment type="caution">
    <text evidence="17">The sequence shown here is derived from an EMBL/GenBank/DDBJ whole genome shotgun (WGS) entry which is preliminary data.</text>
</comment>
<dbReference type="PROSITE" id="PS50109">
    <property type="entry name" value="HIS_KIN"/>
    <property type="match status" value="1"/>
</dbReference>
<comment type="subcellular location">
    <subcellularLocation>
        <location evidence="3">Cell membrane</location>
    </subcellularLocation>
    <subcellularLocation>
        <location evidence="2">Membrane</location>
        <topology evidence="2">Multi-pass membrane protein</topology>
    </subcellularLocation>
</comment>
<dbReference type="Proteomes" id="UP000215771">
    <property type="component" value="Unassembled WGS sequence"/>
</dbReference>
<feature type="transmembrane region" description="Helical" evidence="15">
    <location>
        <begin position="422"/>
        <end position="455"/>
    </location>
</feature>
<dbReference type="Gene3D" id="1.20.120.620">
    <property type="entry name" value="Backbone structure of the membrane domain of e. Coli histidine kinase receptor kdpd"/>
    <property type="match status" value="1"/>
</dbReference>
<dbReference type="SUPFAM" id="SSF55874">
    <property type="entry name" value="ATPase domain of HSP90 chaperone/DNA topoisomerase II/histidine kinase"/>
    <property type="match status" value="1"/>
</dbReference>
<keyword evidence="8" id="KW-0547">Nucleotide-binding</keyword>
<evidence type="ECO:0000256" key="5">
    <source>
        <dbReference type="ARBA" id="ARBA00022553"/>
    </source>
</evidence>
<dbReference type="Pfam" id="PF02702">
    <property type="entry name" value="KdpD"/>
    <property type="match status" value="1"/>
</dbReference>
<dbReference type="Pfam" id="PF02518">
    <property type="entry name" value="HATPase_c"/>
    <property type="match status" value="1"/>
</dbReference>
<dbReference type="FunFam" id="3.40.50.300:FF:000483">
    <property type="entry name" value="Sensor histidine kinase KdpD"/>
    <property type="match status" value="1"/>
</dbReference>
<accession>A0A269PGM1</accession>
<evidence type="ECO:0000256" key="6">
    <source>
        <dbReference type="ARBA" id="ARBA00022679"/>
    </source>
</evidence>
<keyword evidence="6" id="KW-0808">Transferase</keyword>
<dbReference type="GO" id="GO:0000155">
    <property type="term" value="F:phosphorelay sensor kinase activity"/>
    <property type="evidence" value="ECO:0007669"/>
    <property type="project" value="InterPro"/>
</dbReference>
<dbReference type="InterPro" id="IPR005467">
    <property type="entry name" value="His_kinase_dom"/>
</dbReference>
<dbReference type="Pfam" id="PF00512">
    <property type="entry name" value="HisKA"/>
    <property type="match status" value="1"/>
</dbReference>
<feature type="region of interest" description="Disordered" evidence="14">
    <location>
        <begin position="559"/>
        <end position="583"/>
    </location>
</feature>
<evidence type="ECO:0000256" key="14">
    <source>
        <dbReference type="SAM" id="MobiDB-lite"/>
    </source>
</evidence>
<evidence type="ECO:0000256" key="15">
    <source>
        <dbReference type="SAM" id="Phobius"/>
    </source>
</evidence>
<dbReference type="Gene3D" id="3.40.50.300">
    <property type="entry name" value="P-loop containing nucleotide triphosphate hydrolases"/>
    <property type="match status" value="1"/>
</dbReference>
<feature type="domain" description="Histidine kinase" evidence="16">
    <location>
        <begin position="653"/>
        <end position="868"/>
    </location>
</feature>
<dbReference type="SUPFAM" id="SSF47384">
    <property type="entry name" value="Homodimeric domain of signal transducing histidine kinase"/>
    <property type="match status" value="1"/>
</dbReference>
<evidence type="ECO:0000313" key="17">
    <source>
        <dbReference type="EMBL" id="PAJ71292.1"/>
    </source>
</evidence>
<evidence type="ECO:0000259" key="16">
    <source>
        <dbReference type="PROSITE" id="PS50109"/>
    </source>
</evidence>
<protein>
    <recommendedName>
        <fullName evidence="4">histidine kinase</fullName>
        <ecNumber evidence="4">2.7.13.3</ecNumber>
    </recommendedName>
</protein>
<keyword evidence="5" id="KW-0597">Phosphoprotein</keyword>
<dbReference type="Gene3D" id="3.40.50.620">
    <property type="entry name" value="HUPs"/>
    <property type="match status" value="1"/>
</dbReference>
<organism evidence="17 18">
    <name type="scientific">Corynebacterium hadale</name>
    <dbReference type="NCBI Taxonomy" id="2026255"/>
    <lineage>
        <taxon>Bacteria</taxon>
        <taxon>Bacillati</taxon>
        <taxon>Actinomycetota</taxon>
        <taxon>Actinomycetes</taxon>
        <taxon>Mycobacteriales</taxon>
        <taxon>Corynebacteriaceae</taxon>
        <taxon>Corynebacterium</taxon>
    </lineage>
</organism>
<evidence type="ECO:0000256" key="3">
    <source>
        <dbReference type="ARBA" id="ARBA00004236"/>
    </source>
</evidence>
<dbReference type="Pfam" id="PF00582">
    <property type="entry name" value="Usp"/>
    <property type="match status" value="1"/>
</dbReference>
<dbReference type="InterPro" id="IPR003661">
    <property type="entry name" value="HisK_dim/P_dom"/>
</dbReference>
<dbReference type="GO" id="GO:0005886">
    <property type="term" value="C:plasma membrane"/>
    <property type="evidence" value="ECO:0007669"/>
    <property type="project" value="UniProtKB-SubCell"/>
</dbReference>
<dbReference type="InterPro" id="IPR038318">
    <property type="entry name" value="KdpD_sf"/>
</dbReference>
<keyword evidence="13 15" id="KW-0472">Membrane</keyword>
<dbReference type="SMART" id="SM00388">
    <property type="entry name" value="HisKA"/>
    <property type="match status" value="1"/>
</dbReference>
<name>A0A269PGM1_9CORY</name>
<keyword evidence="10" id="KW-0067">ATP-binding</keyword>
<feature type="transmembrane region" description="Helical" evidence="15">
    <location>
        <begin position="467"/>
        <end position="487"/>
    </location>
</feature>
<evidence type="ECO:0000256" key="13">
    <source>
        <dbReference type="ARBA" id="ARBA00023136"/>
    </source>
</evidence>
<dbReference type="InterPro" id="IPR052023">
    <property type="entry name" value="Histidine_kinase_KdpD"/>
</dbReference>
<keyword evidence="12" id="KW-0902">Two-component regulatory system</keyword>
<dbReference type="CDD" id="cd00082">
    <property type="entry name" value="HisKA"/>
    <property type="match status" value="1"/>
</dbReference>
<gene>
    <name evidence="17" type="ORF">CIG21_00740</name>
</gene>
<evidence type="ECO:0000256" key="10">
    <source>
        <dbReference type="ARBA" id="ARBA00022840"/>
    </source>
</evidence>
<dbReference type="EMBL" id="NQMQ01000001">
    <property type="protein sequence ID" value="PAJ71292.1"/>
    <property type="molecule type" value="Genomic_DNA"/>
</dbReference>
<dbReference type="RefSeq" id="WP_095275203.1">
    <property type="nucleotide sequence ID" value="NZ_CP047655.1"/>
</dbReference>
<evidence type="ECO:0000256" key="7">
    <source>
        <dbReference type="ARBA" id="ARBA00022692"/>
    </source>
</evidence>
<sequence length="874" mass="93653">MSTHSTPQTPKRGRLKIYLGAAPGSGKTCAMLSEAHTLLRGGTDVVVGIVEDHGRAYTKSLCEGLEVIPRRHVGAIAAGELDTEAVLRRRPSIVLIDEFAHSNPRGETHAKRWEDVEEILDAGIDVISTLNIQHVESLNDVITQITGIAPQETVPDEVVRAADEIELIDVSPQLLRTRLSDGQVYHEARIAPALNNYFRVGNLTALRELALLWLADQVDEALAAYRAEQEITETWEARERVVVAVQNVAHAELLIRRGRRIATKSSAELHVVHVVFGDSFASGTSSVAGSAQQLAKLQTLAQDVGARLHQVTGDSVPEALLNFARSVNATQLVLGVSSRGRFELHGPSSVVDAVVRQSGKIDCHIVNLPPKRTRRVTQLFRPLRSVPRRAVSLVVAALAFVALTALLVAADGQALGTGTCAAFYFALILLVSLAADLLSAVLVAVASGLAVNWYFTPPTHTFDIADPANAVIAAVMVATALAVGILVRRTKGERHNALVAARDAELLTVFSRAVLNRNADVAPIDAVMRKVGEAFGCHRAELVDASGDSLAVWYSSSAARGSQSTGSGERKHTRLPIPRSAPGKNIETVVHSEDQTVELALEGPALSARDRTLVAVVAGYLAGVVREEQLSQEAARVNAVAAADELRRALLSSVSHDLRTPLATAKLAVSSLRNSEVEFSPEDREELLAETAASIDQLTLLVTNLLDHSRLSAGAVTARREAVELYEVAHRAIASCAFGHSRAQTQRFVLDESLRGMTCCADTALLERVLANLFDNALRYAPTGEILLSAAVVDDRVELTLSDEGPGIPPEKQKDMFAAFQRLGDTNNDSGVGLGLSVVRGFVEAMRGTITVEATPGATFTLSFPQREGESDDE</sequence>
<dbReference type="AlphaFoldDB" id="A0A269PGM1"/>
<keyword evidence="11 15" id="KW-1133">Transmembrane helix</keyword>
<evidence type="ECO:0000256" key="4">
    <source>
        <dbReference type="ARBA" id="ARBA00012438"/>
    </source>
</evidence>
<dbReference type="SMART" id="SM00387">
    <property type="entry name" value="HATPase_c"/>
    <property type="match status" value="1"/>
</dbReference>
<evidence type="ECO:0000256" key="1">
    <source>
        <dbReference type="ARBA" id="ARBA00000085"/>
    </source>
</evidence>